<protein>
    <submittedName>
        <fullName evidence="6">Armadillo repeat containing 8</fullName>
    </submittedName>
</protein>
<dbReference type="Proteomes" id="UP000694383">
    <property type="component" value="Unplaced"/>
</dbReference>
<evidence type="ECO:0000256" key="5">
    <source>
        <dbReference type="ARBA" id="ARBA00023242"/>
    </source>
</evidence>
<evidence type="ECO:0000256" key="2">
    <source>
        <dbReference type="ARBA" id="ARBA00004496"/>
    </source>
</evidence>
<evidence type="ECO:0000256" key="3">
    <source>
        <dbReference type="ARBA" id="ARBA00022490"/>
    </source>
</evidence>
<dbReference type="GeneTree" id="ENSGT00390000003033"/>
<comment type="subcellular location">
    <subcellularLocation>
        <location evidence="2">Cytoplasm</location>
    </subcellularLocation>
    <subcellularLocation>
        <location evidence="1">Nucleus</location>
    </subcellularLocation>
</comment>
<dbReference type="GO" id="GO:0005634">
    <property type="term" value="C:nucleus"/>
    <property type="evidence" value="ECO:0007669"/>
    <property type="project" value="UniProtKB-SubCell"/>
</dbReference>
<organism evidence="6 7">
    <name type="scientific">Oryzias sinensis</name>
    <name type="common">Chinese medaka</name>
    <dbReference type="NCBI Taxonomy" id="183150"/>
    <lineage>
        <taxon>Eukaryota</taxon>
        <taxon>Metazoa</taxon>
        <taxon>Chordata</taxon>
        <taxon>Craniata</taxon>
        <taxon>Vertebrata</taxon>
        <taxon>Euteleostomi</taxon>
        <taxon>Actinopterygii</taxon>
        <taxon>Neopterygii</taxon>
        <taxon>Teleostei</taxon>
        <taxon>Neoteleostei</taxon>
        <taxon>Acanthomorphata</taxon>
        <taxon>Ovalentaria</taxon>
        <taxon>Atherinomorphae</taxon>
        <taxon>Beloniformes</taxon>
        <taxon>Adrianichthyidae</taxon>
        <taxon>Oryziinae</taxon>
        <taxon>Oryzias</taxon>
    </lineage>
</organism>
<reference evidence="6" key="2">
    <citation type="submission" date="2025-09" db="UniProtKB">
        <authorList>
            <consortium name="Ensembl"/>
        </authorList>
    </citation>
    <scope>IDENTIFICATION</scope>
</reference>
<reference evidence="6" key="1">
    <citation type="submission" date="2025-08" db="UniProtKB">
        <authorList>
            <consortium name="Ensembl"/>
        </authorList>
    </citation>
    <scope>IDENTIFICATION</scope>
</reference>
<dbReference type="GO" id="GO:0043161">
    <property type="term" value="P:proteasome-mediated ubiquitin-dependent protein catabolic process"/>
    <property type="evidence" value="ECO:0007669"/>
    <property type="project" value="TreeGrafter"/>
</dbReference>
<accession>A0A8C7WU27</accession>
<dbReference type="InterPro" id="IPR038739">
    <property type="entry name" value="ARMC8/Vid28"/>
</dbReference>
<dbReference type="PANTHER" id="PTHR15651">
    <property type="entry name" value="ARMADILLO REPEAT-CONTAINING PROTEIN 8"/>
    <property type="match status" value="1"/>
</dbReference>
<keyword evidence="4" id="KW-0677">Repeat</keyword>
<dbReference type="GO" id="GO:0005737">
    <property type="term" value="C:cytoplasm"/>
    <property type="evidence" value="ECO:0007669"/>
    <property type="project" value="UniProtKB-SubCell"/>
</dbReference>
<keyword evidence="7" id="KW-1185">Reference proteome</keyword>
<dbReference type="SUPFAM" id="SSF48371">
    <property type="entry name" value="ARM repeat"/>
    <property type="match status" value="1"/>
</dbReference>
<evidence type="ECO:0000313" key="6">
    <source>
        <dbReference type="Ensembl" id="ENSOSIP00000003373.1"/>
    </source>
</evidence>
<dbReference type="Gene3D" id="1.25.10.10">
    <property type="entry name" value="Leucine-rich Repeat Variant"/>
    <property type="match status" value="1"/>
</dbReference>
<dbReference type="InterPro" id="IPR016024">
    <property type="entry name" value="ARM-type_fold"/>
</dbReference>
<evidence type="ECO:0000313" key="7">
    <source>
        <dbReference type="Proteomes" id="UP000694383"/>
    </source>
</evidence>
<sequence length="269" mass="30255">MKSLVSPEALAGFWEVHFSLFFRLLPFLKIKQCRFSEELSLPSTRDAPGLTWCCCHSLQDPTVIPHLMSLLSSSQPTQEYVTQIFSHCCKVPADHQTVLFNHGAIQSISPMLISPSYKVRMQALKCFSVLAYENTQVSTSLVNVVVDGEQLPQVFVRMMQRDQPIEMQLTAAPSGRTRATLPCLVRMCSKEHLLEERVAGAETLAYLMEPDVELQRIASTTDHLLAMLADYFKYPSSVSAIADIKRLDHDLKHAHELRQAAFKLYASLG</sequence>
<dbReference type="PANTHER" id="PTHR15651:SF7">
    <property type="entry name" value="ARMADILLO REPEAT-CONTAINING PROTEIN 8"/>
    <property type="match status" value="1"/>
</dbReference>
<dbReference type="GO" id="GO:0034657">
    <property type="term" value="C:GID complex"/>
    <property type="evidence" value="ECO:0007669"/>
    <property type="project" value="TreeGrafter"/>
</dbReference>
<keyword evidence="5" id="KW-0539">Nucleus</keyword>
<evidence type="ECO:0000256" key="1">
    <source>
        <dbReference type="ARBA" id="ARBA00004123"/>
    </source>
</evidence>
<dbReference type="InterPro" id="IPR011989">
    <property type="entry name" value="ARM-like"/>
</dbReference>
<evidence type="ECO:0000256" key="4">
    <source>
        <dbReference type="ARBA" id="ARBA00022737"/>
    </source>
</evidence>
<name>A0A8C7WU27_9TELE</name>
<proteinExistence type="predicted"/>
<dbReference type="AlphaFoldDB" id="A0A8C7WU27"/>
<keyword evidence="3" id="KW-0963">Cytoplasm</keyword>
<dbReference type="Ensembl" id="ENSOSIT00000003621.1">
    <property type="protein sequence ID" value="ENSOSIP00000003373.1"/>
    <property type="gene ID" value="ENSOSIG00000002212.1"/>
</dbReference>